<dbReference type="GO" id="GO:0003723">
    <property type="term" value="F:RNA binding"/>
    <property type="evidence" value="ECO:0007669"/>
    <property type="project" value="InterPro"/>
</dbReference>
<proteinExistence type="inferred from homology"/>
<reference evidence="2" key="1">
    <citation type="journal article" date="2020" name="mSystems">
        <title>Genome- and Community-Level Interaction Insights into Carbon Utilization and Element Cycling Functions of Hydrothermarchaeota in Hydrothermal Sediment.</title>
        <authorList>
            <person name="Zhou Z."/>
            <person name="Liu Y."/>
            <person name="Xu W."/>
            <person name="Pan J."/>
            <person name="Luo Z.H."/>
            <person name="Li M."/>
        </authorList>
    </citation>
    <scope>NUCLEOTIDE SEQUENCE [LARGE SCALE GENOMIC DNA]</scope>
    <source>
        <strain evidence="2">HyVt-501</strain>
    </source>
</reference>
<dbReference type="Gene3D" id="3.40.50.300">
    <property type="entry name" value="P-loop containing nucleotide triphosphate hydrolases"/>
    <property type="match status" value="1"/>
</dbReference>
<feature type="non-terminal residue" evidence="2">
    <location>
        <position position="1"/>
    </location>
</feature>
<dbReference type="SUPFAM" id="SSF52540">
    <property type="entry name" value="P-loop containing nucleoside triphosphate hydrolases"/>
    <property type="match status" value="1"/>
</dbReference>
<dbReference type="InterPro" id="IPR000194">
    <property type="entry name" value="ATPase_F1/V1/A1_a/bsu_nucl-bd"/>
</dbReference>
<evidence type="ECO:0000259" key="1">
    <source>
        <dbReference type="Pfam" id="PF00006"/>
    </source>
</evidence>
<dbReference type="Pfam" id="PF00006">
    <property type="entry name" value="ATP-synt_ab"/>
    <property type="match status" value="1"/>
</dbReference>
<dbReference type="HAMAP" id="MF_01884">
    <property type="entry name" value="Rho"/>
    <property type="match status" value="1"/>
</dbReference>
<comment type="caution">
    <text evidence="2">The sequence shown here is derived from an EMBL/GenBank/DDBJ whole genome shotgun (WGS) entry which is preliminary data.</text>
</comment>
<dbReference type="GO" id="GO:0008186">
    <property type="term" value="F:ATP-dependent activity, acting on RNA"/>
    <property type="evidence" value="ECO:0007669"/>
    <property type="project" value="InterPro"/>
</dbReference>
<sequence length="185" mass="21163">EPPERHMQVAELVIEKAKRLVELKNDVVILLDSMTRFARASNAVTPPTGRVLSGGIEATALQRPKKFFGAARNIEEGGSLTIIATALIETGSRMDDVIYEEFKGTGNMEIHLDRRLMERRVFPAINIEKSGTRKEELLVEDWELQRMWVLRKFLATMDPVEAMEFLLDKLKRFRTNTEFLKAMNA</sequence>
<dbReference type="AlphaFoldDB" id="A0A7C5L6W2"/>
<dbReference type="PANTHER" id="PTHR46425">
    <property type="entry name" value="TRANSCRIPTION TERMINATION FACTOR RHO"/>
    <property type="match status" value="1"/>
</dbReference>
<feature type="domain" description="ATPase F1/V1/A1 complex alpha/beta subunit nucleotide-binding" evidence="1">
    <location>
        <begin position="2"/>
        <end position="130"/>
    </location>
</feature>
<accession>A0A7C5L6W2</accession>
<dbReference type="EMBL" id="DRNB01000177">
    <property type="protein sequence ID" value="HHJ64227.1"/>
    <property type="molecule type" value="Genomic_DNA"/>
</dbReference>
<dbReference type="GO" id="GO:0006353">
    <property type="term" value="P:DNA-templated transcription termination"/>
    <property type="evidence" value="ECO:0007669"/>
    <property type="project" value="InterPro"/>
</dbReference>
<gene>
    <name evidence="2" type="ORF">ENJ61_04890</name>
</gene>
<evidence type="ECO:0000313" key="2">
    <source>
        <dbReference type="EMBL" id="HHJ64227.1"/>
    </source>
</evidence>
<dbReference type="InterPro" id="IPR004665">
    <property type="entry name" value="Term_rho"/>
</dbReference>
<protein>
    <submittedName>
        <fullName evidence="2">Transcription termination factor Rho</fullName>
    </submittedName>
</protein>
<dbReference type="InterPro" id="IPR027417">
    <property type="entry name" value="P-loop_NTPase"/>
</dbReference>
<dbReference type="PANTHER" id="PTHR46425:SF1">
    <property type="entry name" value="TRANSCRIPTION TERMINATION FACTOR RHO"/>
    <property type="match status" value="1"/>
</dbReference>
<organism evidence="2">
    <name type="scientific">Aquifex aeolicus</name>
    <dbReference type="NCBI Taxonomy" id="63363"/>
    <lineage>
        <taxon>Bacteria</taxon>
        <taxon>Pseudomonadati</taxon>
        <taxon>Aquificota</taxon>
        <taxon>Aquificia</taxon>
        <taxon>Aquificales</taxon>
        <taxon>Aquificaceae</taxon>
        <taxon>Aquifex</taxon>
    </lineage>
</organism>
<dbReference type="NCBIfam" id="NF006886">
    <property type="entry name" value="PRK09376.1"/>
    <property type="match status" value="1"/>
</dbReference>
<name>A0A7C5L6W2_AQUAO</name>
<dbReference type="Proteomes" id="UP000885792">
    <property type="component" value="Unassembled WGS sequence"/>
</dbReference>
<dbReference type="GO" id="GO:0005524">
    <property type="term" value="F:ATP binding"/>
    <property type="evidence" value="ECO:0007669"/>
    <property type="project" value="InterPro"/>
</dbReference>